<keyword evidence="3" id="KW-0560">Oxidoreductase</keyword>
<organism evidence="9 10">
    <name type="scientific">Mythimna separata</name>
    <name type="common">Oriental armyworm</name>
    <name type="synonym">Pseudaletia separata</name>
    <dbReference type="NCBI Taxonomy" id="271217"/>
    <lineage>
        <taxon>Eukaryota</taxon>
        <taxon>Metazoa</taxon>
        <taxon>Ecdysozoa</taxon>
        <taxon>Arthropoda</taxon>
        <taxon>Hexapoda</taxon>
        <taxon>Insecta</taxon>
        <taxon>Pterygota</taxon>
        <taxon>Neoptera</taxon>
        <taxon>Endopterygota</taxon>
        <taxon>Lepidoptera</taxon>
        <taxon>Glossata</taxon>
        <taxon>Ditrysia</taxon>
        <taxon>Noctuoidea</taxon>
        <taxon>Noctuidae</taxon>
        <taxon>Noctuinae</taxon>
        <taxon>Hadenini</taxon>
        <taxon>Mythimna</taxon>
    </lineage>
</organism>
<evidence type="ECO:0000259" key="8">
    <source>
        <dbReference type="Pfam" id="PF00248"/>
    </source>
</evidence>
<dbReference type="InterPro" id="IPR044488">
    <property type="entry name" value="AKR2E"/>
</dbReference>
<keyword evidence="7" id="KW-0732">Signal</keyword>
<feature type="chain" id="PRO_5042133562" description="NADP-dependent oxidoreductase domain-containing protein" evidence="7">
    <location>
        <begin position="20"/>
        <end position="315"/>
    </location>
</feature>
<proteinExistence type="inferred from homology"/>
<feature type="site" description="Lowers pKa of active site Tyr" evidence="6">
    <location>
        <position position="111"/>
    </location>
</feature>
<dbReference type="PROSITE" id="PS00062">
    <property type="entry name" value="ALDOKETO_REDUCTASE_2"/>
    <property type="match status" value="1"/>
</dbReference>
<evidence type="ECO:0000256" key="7">
    <source>
        <dbReference type="SAM" id="SignalP"/>
    </source>
</evidence>
<dbReference type="InterPro" id="IPR023210">
    <property type="entry name" value="NADP_OxRdtase_dom"/>
</dbReference>
<dbReference type="PIRSF" id="PIRSF000097">
    <property type="entry name" value="AKR"/>
    <property type="match status" value="1"/>
</dbReference>
<dbReference type="Gene3D" id="3.20.20.100">
    <property type="entry name" value="NADP-dependent oxidoreductase domain"/>
    <property type="match status" value="1"/>
</dbReference>
<dbReference type="EMBL" id="JARGEI010000022">
    <property type="protein sequence ID" value="KAJ8711141.1"/>
    <property type="molecule type" value="Genomic_DNA"/>
</dbReference>
<dbReference type="GO" id="GO:0016616">
    <property type="term" value="F:oxidoreductase activity, acting on the CH-OH group of donors, NAD or NADP as acceptor"/>
    <property type="evidence" value="ECO:0007669"/>
    <property type="project" value="UniProtKB-ARBA"/>
</dbReference>
<name>A0AAD7YD24_MYTSE</name>
<dbReference type="InterPro" id="IPR018170">
    <property type="entry name" value="Aldo/ket_reductase_CS"/>
</dbReference>
<evidence type="ECO:0000313" key="10">
    <source>
        <dbReference type="Proteomes" id="UP001231518"/>
    </source>
</evidence>
<feature type="signal peptide" evidence="7">
    <location>
        <begin position="1"/>
        <end position="19"/>
    </location>
</feature>
<dbReference type="PRINTS" id="PR00069">
    <property type="entry name" value="ALDKETRDTASE"/>
</dbReference>
<reference evidence="9" key="1">
    <citation type="submission" date="2023-03" db="EMBL/GenBank/DDBJ databases">
        <title>Chromosome-level genomes of two armyworms, Mythimna separata and Mythimna loreyi, provide insights into the biosynthesis and reception of sex pheromones.</title>
        <authorList>
            <person name="Zhao H."/>
        </authorList>
    </citation>
    <scope>NUCLEOTIDE SEQUENCE</scope>
    <source>
        <strain evidence="9">BeijingLab</strain>
        <tissue evidence="9">Pupa</tissue>
    </source>
</reference>
<comment type="similarity">
    <text evidence="1">Belongs to the aldo/keto reductase family.</text>
</comment>
<evidence type="ECO:0000256" key="2">
    <source>
        <dbReference type="ARBA" id="ARBA00022857"/>
    </source>
</evidence>
<protein>
    <recommendedName>
        <fullName evidence="8">NADP-dependent oxidoreductase domain-containing protein</fullName>
    </recommendedName>
</protein>
<dbReference type="FunFam" id="3.20.20.100:FF:000015">
    <property type="entry name" value="Oxidoreductase, aldo/keto reductase family"/>
    <property type="match status" value="1"/>
</dbReference>
<keyword evidence="2" id="KW-0521">NADP</keyword>
<feature type="active site" description="Proton donor" evidence="4">
    <location>
        <position position="82"/>
    </location>
</feature>
<comment type="caution">
    <text evidence="9">The sequence shown here is derived from an EMBL/GenBank/DDBJ whole genome shotgun (WGS) entry which is preliminary data.</text>
</comment>
<dbReference type="SUPFAM" id="SSF51430">
    <property type="entry name" value="NAD(P)-linked oxidoreductase"/>
    <property type="match status" value="1"/>
</dbReference>
<evidence type="ECO:0000256" key="4">
    <source>
        <dbReference type="PIRSR" id="PIRSR000097-1"/>
    </source>
</evidence>
<gene>
    <name evidence="9" type="ORF">PYW07_008383</name>
</gene>
<evidence type="ECO:0000256" key="1">
    <source>
        <dbReference type="ARBA" id="ARBA00007905"/>
    </source>
</evidence>
<dbReference type="Proteomes" id="UP001231518">
    <property type="component" value="Chromosome 21"/>
</dbReference>
<evidence type="ECO:0000256" key="5">
    <source>
        <dbReference type="PIRSR" id="PIRSR000097-2"/>
    </source>
</evidence>
<evidence type="ECO:0000256" key="3">
    <source>
        <dbReference type="ARBA" id="ARBA00023002"/>
    </source>
</evidence>
<dbReference type="CDD" id="cd19116">
    <property type="entry name" value="AKR_AKR2E1-5"/>
    <property type="match status" value="1"/>
</dbReference>
<dbReference type="InterPro" id="IPR020471">
    <property type="entry name" value="AKR"/>
</dbReference>
<keyword evidence="10" id="KW-1185">Reference proteome</keyword>
<dbReference type="PROSITE" id="PS00063">
    <property type="entry name" value="ALDOKETO_REDUCTASE_3"/>
    <property type="match status" value="1"/>
</dbReference>
<dbReference type="PROSITE" id="PS00798">
    <property type="entry name" value="ALDOKETO_REDUCTASE_1"/>
    <property type="match status" value="1"/>
</dbReference>
<dbReference type="AlphaFoldDB" id="A0AAD7YD24"/>
<feature type="domain" description="NADP-dependent oxidoreductase" evidence="8">
    <location>
        <begin position="48"/>
        <end position="307"/>
    </location>
</feature>
<feature type="binding site" evidence="5">
    <location>
        <position position="144"/>
    </location>
    <ligand>
        <name>substrate</name>
    </ligand>
</feature>
<dbReference type="Pfam" id="PF00248">
    <property type="entry name" value="Aldo_ket_red"/>
    <property type="match status" value="1"/>
</dbReference>
<evidence type="ECO:0000313" key="9">
    <source>
        <dbReference type="EMBL" id="KAJ8711141.1"/>
    </source>
</evidence>
<evidence type="ECO:0000256" key="6">
    <source>
        <dbReference type="PIRSR" id="PIRSR000097-3"/>
    </source>
</evidence>
<dbReference type="PANTHER" id="PTHR43827">
    <property type="entry name" value="2,5-DIKETO-D-GLUCONIC ACID REDUCTASE"/>
    <property type="match status" value="1"/>
</dbReference>
<dbReference type="InterPro" id="IPR036812">
    <property type="entry name" value="NAD(P)_OxRdtase_dom_sf"/>
</dbReference>
<accession>A0AAD7YD24</accession>
<dbReference type="PANTHER" id="PTHR43827:SF3">
    <property type="entry name" value="NADP-DEPENDENT OXIDOREDUCTASE DOMAIN-CONTAINING PROTEIN"/>
    <property type="match status" value="1"/>
</dbReference>
<sequence length="315" mass="34840">MKLVLSSVALCALFHVITGHAGHNHGPVGKQVKVPTKQLNDGNNIPILGLGTFGFGDIPKIRQAINWAVEAGYRHIDTAALYANEEEIGKGISDVLKKGLVRREDLFITTKLWNDKHAKDQVVPALRDSLAKLGLQYVDLYLIHSPEASKADGSPTNIDYLETWQGMEEAKKLGLAKSIGVSNFNTKQIDRIKAHSKTVPAVNQIEVHPSNTQEQTINDCFERNIAVVAYSPFGFFVTRGGPSKDDPKIKNIAQKYGKSVTQVVLRYSIDRGLIPIPKSTNQKRIKENLDVFDFQLTPEEISTISSYNTDTSIFS</sequence>